<dbReference type="GeneID" id="108616161"/>
<protein>
    <submittedName>
        <fullName evidence="3">Protein CTLA-2-beta</fullName>
    </submittedName>
</protein>
<dbReference type="InterPro" id="IPR038765">
    <property type="entry name" value="Papain-like_cys_pep_sf"/>
</dbReference>
<reference evidence="2" key="1">
    <citation type="journal article" date="1997" name="Nucleic Acids Res.">
        <title>tRNAscan-SE: a program for improved detection of transfer RNA genes in genomic sequence.</title>
        <authorList>
            <person name="Lowe T.M."/>
            <person name="Eddy S.R."/>
        </authorList>
    </citation>
    <scope>NUCLEOTIDE SEQUENCE [LARGE SCALE GENOMIC DNA]</scope>
</reference>
<accession>A0ABM1PHF3</accession>
<evidence type="ECO:0000313" key="2">
    <source>
        <dbReference type="Proteomes" id="UP000694904"/>
    </source>
</evidence>
<dbReference type="Pfam" id="PF08246">
    <property type="entry name" value="Inhibitor_I29"/>
    <property type="match status" value="1"/>
</dbReference>
<dbReference type="Gene3D" id="1.10.287.2250">
    <property type="match status" value="1"/>
</dbReference>
<gene>
    <name evidence="3" type="primary">LOC108616161</name>
</gene>
<dbReference type="SUPFAM" id="SSF54001">
    <property type="entry name" value="Cysteine proteinases"/>
    <property type="match status" value="1"/>
</dbReference>
<dbReference type="InterPro" id="IPR013201">
    <property type="entry name" value="Prot_inhib_I29"/>
</dbReference>
<name>A0ABM1PHF3_DROAR</name>
<sequence length="78" mass="9236">MSLVSDDEWTQFKTTHNKVYEGDEDQKRRSLYEKTKAKVEEHNKKYENGEVTWKMGINNMSDFTPEEYANRCGSRAPK</sequence>
<organism evidence="2 3">
    <name type="scientific">Drosophila arizonae</name>
    <name type="common">Fruit fly</name>
    <dbReference type="NCBI Taxonomy" id="7263"/>
    <lineage>
        <taxon>Eukaryota</taxon>
        <taxon>Metazoa</taxon>
        <taxon>Ecdysozoa</taxon>
        <taxon>Arthropoda</taxon>
        <taxon>Hexapoda</taxon>
        <taxon>Insecta</taxon>
        <taxon>Pterygota</taxon>
        <taxon>Neoptera</taxon>
        <taxon>Endopterygota</taxon>
        <taxon>Diptera</taxon>
        <taxon>Brachycera</taxon>
        <taxon>Muscomorpha</taxon>
        <taxon>Ephydroidea</taxon>
        <taxon>Drosophilidae</taxon>
        <taxon>Drosophila</taxon>
    </lineage>
</organism>
<reference evidence="2" key="2">
    <citation type="journal article" date="2016" name="G3 (Bethesda)">
        <title>Genome Evolution in Three Species of Cactophilic Drosophila.</title>
        <authorList>
            <person name="Sanchez-Flores A."/>
            <person name="Penazola F."/>
            <person name="Carpinteyro-Ponce J."/>
            <person name="Nazario-Yepiz N."/>
            <person name="Abreu-Goodger C."/>
            <person name="Machado C.A."/>
            <person name="Markow T.A."/>
        </authorList>
    </citation>
    <scope>NUCLEOTIDE SEQUENCE [LARGE SCALE GENOMIC DNA]</scope>
</reference>
<evidence type="ECO:0000259" key="1">
    <source>
        <dbReference type="SMART" id="SM00848"/>
    </source>
</evidence>
<evidence type="ECO:0000313" key="3">
    <source>
        <dbReference type="RefSeq" id="XP_017866639.1"/>
    </source>
</evidence>
<dbReference type="SMART" id="SM00848">
    <property type="entry name" value="Inhibitor_I29"/>
    <property type="match status" value="1"/>
</dbReference>
<proteinExistence type="predicted"/>
<reference evidence="3" key="3">
    <citation type="submission" date="2025-08" db="UniProtKB">
        <authorList>
            <consortium name="RefSeq"/>
        </authorList>
    </citation>
    <scope>IDENTIFICATION</scope>
    <source>
        <tissue evidence="3">Whole organism</tissue>
    </source>
</reference>
<dbReference type="Proteomes" id="UP000694904">
    <property type="component" value="Chromosome 5"/>
</dbReference>
<keyword evidence="2" id="KW-1185">Reference proteome</keyword>
<dbReference type="RefSeq" id="XP_017866639.1">
    <property type="nucleotide sequence ID" value="XM_018011150.1"/>
</dbReference>
<feature type="domain" description="Cathepsin propeptide inhibitor" evidence="1">
    <location>
        <begin position="9"/>
        <end position="68"/>
    </location>
</feature>